<dbReference type="SUPFAM" id="SSF52507">
    <property type="entry name" value="Homo-oligomeric flavin-containing Cys decarboxylases, HFCD"/>
    <property type="match status" value="1"/>
</dbReference>
<dbReference type="RefSeq" id="WP_002359573.1">
    <property type="nucleotide sequence ID" value="NZ_GL454487.1"/>
</dbReference>
<protein>
    <submittedName>
        <fullName evidence="2">Phosphopantothenoylcysteine decarboxylase</fullName>
        <ecNumber evidence="2">4.1.1.36</ecNumber>
    </submittedName>
</protein>
<dbReference type="GO" id="GO:0010181">
    <property type="term" value="F:FMN binding"/>
    <property type="evidence" value="ECO:0007669"/>
    <property type="project" value="TreeGrafter"/>
</dbReference>
<dbReference type="PANTHER" id="PTHR14359:SF6">
    <property type="entry name" value="PHOSPHOPANTOTHENOYLCYSTEINE DECARBOXYLASE"/>
    <property type="match status" value="1"/>
</dbReference>
<comment type="caution">
    <text evidence="2">The sequence shown here is derived from an EMBL/GenBank/DDBJ whole genome shotgun (WGS) entry which is preliminary data.</text>
</comment>
<proteinExistence type="predicted"/>
<dbReference type="Proteomes" id="UP000004846">
    <property type="component" value="Unassembled WGS sequence"/>
</dbReference>
<dbReference type="Pfam" id="PF02441">
    <property type="entry name" value="Flavoprotein"/>
    <property type="match status" value="1"/>
</dbReference>
<reference evidence="2 3" key="1">
    <citation type="submission" date="2010-07" db="EMBL/GenBank/DDBJ databases">
        <authorList>
            <person name="Sid Ahmed O."/>
        </authorList>
    </citation>
    <scope>NUCLEOTIDE SEQUENCE [LARGE SCALE GENOMIC DNA]</scope>
    <source>
        <strain evidence="2 3">TX4248</strain>
    </source>
</reference>
<dbReference type="GO" id="GO:0004633">
    <property type="term" value="F:phosphopantothenoylcysteine decarboxylase activity"/>
    <property type="evidence" value="ECO:0007669"/>
    <property type="project" value="UniProtKB-EC"/>
</dbReference>
<dbReference type="GO" id="GO:0015937">
    <property type="term" value="P:coenzyme A biosynthetic process"/>
    <property type="evidence" value="ECO:0007669"/>
    <property type="project" value="TreeGrafter"/>
</dbReference>
<dbReference type="Gene3D" id="3.40.50.1950">
    <property type="entry name" value="Flavin prenyltransferase-like"/>
    <property type="match status" value="1"/>
</dbReference>
<evidence type="ECO:0000313" key="3">
    <source>
        <dbReference type="Proteomes" id="UP000004846"/>
    </source>
</evidence>
<dbReference type="InterPro" id="IPR003382">
    <property type="entry name" value="Flavoprotein"/>
</dbReference>
<dbReference type="EC" id="4.1.1.36" evidence="2"/>
<dbReference type="NCBIfam" id="TIGR02113">
    <property type="entry name" value="coaC_strep"/>
    <property type="match status" value="1"/>
</dbReference>
<dbReference type="InterPro" id="IPR011847">
    <property type="entry name" value="CoaC_strep"/>
</dbReference>
<evidence type="ECO:0000259" key="1">
    <source>
        <dbReference type="Pfam" id="PF02441"/>
    </source>
</evidence>
<accession>A0A125W2P9</accession>
<keyword evidence="2" id="KW-0456">Lyase</keyword>
<sequence length="184" mass="19829">MKTILLGVSGSISAYKAADITSQLAKLGYNVEILMTKSSTAFITPLTLQSLSKNPVHTDVMMEIDPSKINHIELAKKADLFLVAPASANTIGKLAHGIADDLLSTVALALYPETPKIIAPAMNTYMYQNPIVQRNIGILKEVGYQEIIPREALLACGDYGRGALATVEDILQTVMKILASDNKE</sequence>
<dbReference type="GO" id="GO:0071513">
    <property type="term" value="C:phosphopantothenoylcysteine decarboxylase complex"/>
    <property type="evidence" value="ECO:0007669"/>
    <property type="project" value="TreeGrafter"/>
</dbReference>
<dbReference type="InterPro" id="IPR036551">
    <property type="entry name" value="Flavin_trans-like"/>
</dbReference>
<dbReference type="AlphaFoldDB" id="A0A125W2P9"/>
<dbReference type="HOGENOM" id="CLU_033319_2_0_9"/>
<dbReference type="PANTHER" id="PTHR14359">
    <property type="entry name" value="HOMO-OLIGOMERIC FLAVIN CONTAINING CYS DECARBOXYLASE FAMILY"/>
    <property type="match status" value="1"/>
</dbReference>
<organism evidence="2 3">
    <name type="scientific">Enterococcus faecalis TX4248</name>
    <dbReference type="NCBI Taxonomy" id="749495"/>
    <lineage>
        <taxon>Bacteria</taxon>
        <taxon>Bacillati</taxon>
        <taxon>Bacillota</taxon>
        <taxon>Bacilli</taxon>
        <taxon>Lactobacillales</taxon>
        <taxon>Enterococcaceae</taxon>
        <taxon>Enterococcus</taxon>
    </lineage>
</organism>
<gene>
    <name evidence="2" type="primary">coaC</name>
    <name evidence="2" type="ORF">HMPREF9498_02725</name>
</gene>
<name>A0A125W2P9_ENTFL</name>
<dbReference type="EMBL" id="AEBR01000102">
    <property type="protein sequence ID" value="EFM81583.1"/>
    <property type="molecule type" value="Genomic_DNA"/>
</dbReference>
<feature type="domain" description="Flavoprotein" evidence="1">
    <location>
        <begin position="2"/>
        <end position="176"/>
    </location>
</feature>
<evidence type="ECO:0000313" key="2">
    <source>
        <dbReference type="EMBL" id="EFM81583.1"/>
    </source>
</evidence>